<comment type="caution">
    <text evidence="1">The sequence shown here is derived from an EMBL/GenBank/DDBJ whole genome shotgun (WGS) entry which is preliminary data.</text>
</comment>
<sequence length="128" mass="14779">MGFGIVRWANLRPARGNLCTPPLLFGISLTRAQIRLHRVMRNFPVTPSIQRRHKTLMIQHKSIKAQIRDTTGQERQIKFFNSVDIFLLDGKVSCNIVVDIHNETISHQNYSIDETMTDNAYVYLTLPE</sequence>
<reference evidence="1" key="1">
    <citation type="submission" date="2023-12" db="EMBL/GenBank/DDBJ databases">
        <title>Genome assembly of Anisodus tanguticus.</title>
        <authorList>
            <person name="Wang Y.-J."/>
        </authorList>
    </citation>
    <scope>NUCLEOTIDE SEQUENCE</scope>
    <source>
        <strain evidence="1">KB-2021</strain>
        <tissue evidence="1">Leaf</tissue>
    </source>
</reference>
<proteinExistence type="predicted"/>
<evidence type="ECO:0000313" key="2">
    <source>
        <dbReference type="Proteomes" id="UP001291623"/>
    </source>
</evidence>
<accession>A0AAE1SVR5</accession>
<dbReference type="Proteomes" id="UP001291623">
    <property type="component" value="Unassembled WGS sequence"/>
</dbReference>
<gene>
    <name evidence="1" type="ORF">RND71_003366</name>
</gene>
<organism evidence="1 2">
    <name type="scientific">Anisodus tanguticus</name>
    <dbReference type="NCBI Taxonomy" id="243964"/>
    <lineage>
        <taxon>Eukaryota</taxon>
        <taxon>Viridiplantae</taxon>
        <taxon>Streptophyta</taxon>
        <taxon>Embryophyta</taxon>
        <taxon>Tracheophyta</taxon>
        <taxon>Spermatophyta</taxon>
        <taxon>Magnoliopsida</taxon>
        <taxon>eudicotyledons</taxon>
        <taxon>Gunneridae</taxon>
        <taxon>Pentapetalae</taxon>
        <taxon>asterids</taxon>
        <taxon>lamiids</taxon>
        <taxon>Solanales</taxon>
        <taxon>Solanaceae</taxon>
        <taxon>Solanoideae</taxon>
        <taxon>Hyoscyameae</taxon>
        <taxon>Anisodus</taxon>
    </lineage>
</organism>
<dbReference type="EMBL" id="JAVYJV010000002">
    <property type="protein sequence ID" value="KAK4377070.1"/>
    <property type="molecule type" value="Genomic_DNA"/>
</dbReference>
<protein>
    <submittedName>
        <fullName evidence="1">Uncharacterized protein</fullName>
    </submittedName>
</protein>
<keyword evidence="2" id="KW-1185">Reference proteome</keyword>
<name>A0AAE1SVR5_9SOLA</name>
<dbReference type="AlphaFoldDB" id="A0AAE1SVR5"/>
<evidence type="ECO:0000313" key="1">
    <source>
        <dbReference type="EMBL" id="KAK4377070.1"/>
    </source>
</evidence>